<keyword evidence="3" id="KW-1185">Reference proteome</keyword>
<evidence type="ECO:0000256" key="1">
    <source>
        <dbReference type="SAM" id="Phobius"/>
    </source>
</evidence>
<reference evidence="2 3" key="1">
    <citation type="submission" date="2019-08" db="EMBL/GenBank/DDBJ databases">
        <authorList>
            <person name="Luo N."/>
        </authorList>
    </citation>
    <scope>NUCLEOTIDE SEQUENCE [LARGE SCALE GENOMIC DNA]</scope>
    <source>
        <strain evidence="2 3">NCIMB 9442</strain>
    </source>
</reference>
<proteinExistence type="predicted"/>
<evidence type="ECO:0000313" key="3">
    <source>
        <dbReference type="Proteomes" id="UP001194469"/>
    </source>
</evidence>
<comment type="caution">
    <text evidence="2">The sequence shown here is derived from an EMBL/GenBank/DDBJ whole genome shotgun (WGS) entry which is preliminary data.</text>
</comment>
<dbReference type="RefSeq" id="WP_196607794.1">
    <property type="nucleotide sequence ID" value="NZ_VRYY01000006.1"/>
</dbReference>
<gene>
    <name evidence="2" type="ORF">FVW20_00305</name>
</gene>
<dbReference type="Proteomes" id="UP001194469">
    <property type="component" value="Unassembled WGS sequence"/>
</dbReference>
<dbReference type="EMBL" id="VRYY01000006">
    <property type="protein sequence ID" value="MBG3875506.1"/>
    <property type="molecule type" value="Genomic_DNA"/>
</dbReference>
<name>A0ABS0J0F8_9BACT</name>
<sequence>MLTFTPLELLLSGGFISTLTAVFVRIWLGSKFVPRDQCRLRHDASEDTFDAVSAKLNILFRMLRALVVHSDIPKDIQAQILNTRADDKE</sequence>
<organism evidence="2 3">
    <name type="scientific">Nitratidesulfovibrio oxamicus</name>
    <dbReference type="NCBI Taxonomy" id="32016"/>
    <lineage>
        <taxon>Bacteria</taxon>
        <taxon>Pseudomonadati</taxon>
        <taxon>Thermodesulfobacteriota</taxon>
        <taxon>Desulfovibrionia</taxon>
        <taxon>Desulfovibrionales</taxon>
        <taxon>Desulfovibrionaceae</taxon>
        <taxon>Nitratidesulfovibrio</taxon>
    </lineage>
</organism>
<protein>
    <submittedName>
        <fullName evidence="2">Uncharacterized protein</fullName>
    </submittedName>
</protein>
<evidence type="ECO:0000313" key="2">
    <source>
        <dbReference type="EMBL" id="MBG3875506.1"/>
    </source>
</evidence>
<keyword evidence="1" id="KW-0812">Transmembrane</keyword>
<feature type="transmembrane region" description="Helical" evidence="1">
    <location>
        <begin position="6"/>
        <end position="28"/>
    </location>
</feature>
<keyword evidence="1" id="KW-1133">Transmembrane helix</keyword>
<keyword evidence="1" id="KW-0472">Membrane</keyword>
<accession>A0ABS0J0F8</accession>